<dbReference type="OrthoDB" id="2108at2759"/>
<evidence type="ECO:0000313" key="1">
    <source>
        <dbReference type="EMBL" id="KAF5383347.1"/>
    </source>
</evidence>
<reference evidence="1 2" key="1">
    <citation type="journal article" date="2020" name="ISME J.">
        <title>Uncovering the hidden diversity of litter-decomposition mechanisms in mushroom-forming fungi.</title>
        <authorList>
            <person name="Floudas D."/>
            <person name="Bentzer J."/>
            <person name="Ahren D."/>
            <person name="Johansson T."/>
            <person name="Persson P."/>
            <person name="Tunlid A."/>
        </authorList>
    </citation>
    <scope>NUCLEOTIDE SEQUENCE [LARGE SCALE GENOMIC DNA]</scope>
    <source>
        <strain evidence="1 2">CBS 406.79</strain>
    </source>
</reference>
<evidence type="ECO:0000313" key="2">
    <source>
        <dbReference type="Proteomes" id="UP000518752"/>
    </source>
</evidence>
<organism evidence="1 2">
    <name type="scientific">Collybiopsis confluens</name>
    <dbReference type="NCBI Taxonomy" id="2823264"/>
    <lineage>
        <taxon>Eukaryota</taxon>
        <taxon>Fungi</taxon>
        <taxon>Dikarya</taxon>
        <taxon>Basidiomycota</taxon>
        <taxon>Agaricomycotina</taxon>
        <taxon>Agaricomycetes</taxon>
        <taxon>Agaricomycetidae</taxon>
        <taxon>Agaricales</taxon>
        <taxon>Marasmiineae</taxon>
        <taxon>Omphalotaceae</taxon>
        <taxon>Collybiopsis</taxon>
    </lineage>
</organism>
<dbReference type="EMBL" id="JAACJN010000048">
    <property type="protein sequence ID" value="KAF5383347.1"/>
    <property type="molecule type" value="Genomic_DNA"/>
</dbReference>
<name>A0A8H5M790_9AGAR</name>
<accession>A0A8H5M790</accession>
<proteinExistence type="predicted"/>
<protein>
    <submittedName>
        <fullName evidence="1">Uncharacterized protein</fullName>
    </submittedName>
</protein>
<keyword evidence="2" id="KW-1185">Reference proteome</keyword>
<sequence>MRHTSPGSGFHLPRGKSFTHALDQVLDVMKHMKHEKDSEAHQIFGQSAGHAPKGVLPQTVSFAAPNERTIANGFSYTAQHEWANLGQGAPEVGMIPNAPPRLTTIEMSEDSLEYAPTTWC</sequence>
<comment type="caution">
    <text evidence="1">The sequence shown here is derived from an EMBL/GenBank/DDBJ whole genome shotgun (WGS) entry which is preliminary data.</text>
</comment>
<gene>
    <name evidence="1" type="ORF">D9757_008378</name>
</gene>
<dbReference type="Proteomes" id="UP000518752">
    <property type="component" value="Unassembled WGS sequence"/>
</dbReference>
<dbReference type="AlphaFoldDB" id="A0A8H5M790"/>